<reference evidence="1 2" key="1">
    <citation type="journal article" date="2019" name="Int. J. Syst. Evol. Microbiol.">
        <title>Anaerobacillus alkaliphilus sp. nov., a novel alkaliphilic and moderately halophilic bacterium.</title>
        <authorList>
            <person name="Borsodi A.K."/>
            <person name="Aszalos J.M."/>
            <person name="Bihari P."/>
            <person name="Nagy I."/>
            <person name="Schumann P."/>
            <person name="Sproer C."/>
            <person name="Kovacs A.L."/>
            <person name="Boka K."/>
            <person name="Dobosy P."/>
            <person name="Ovari M."/>
            <person name="Szili-Kovacs T."/>
            <person name="Toth E."/>
        </authorList>
    </citation>
    <scope>NUCLEOTIDE SEQUENCE [LARGE SCALE GENOMIC DNA]</scope>
    <source>
        <strain evidence="1 2">B16-10</strain>
    </source>
</reference>
<dbReference type="EMBL" id="QOUX01000047">
    <property type="protein sequence ID" value="RXI96317.1"/>
    <property type="molecule type" value="Genomic_DNA"/>
</dbReference>
<evidence type="ECO:0008006" key="3">
    <source>
        <dbReference type="Google" id="ProtNLM"/>
    </source>
</evidence>
<comment type="caution">
    <text evidence="1">The sequence shown here is derived from an EMBL/GenBank/DDBJ whole genome shotgun (WGS) entry which is preliminary data.</text>
</comment>
<evidence type="ECO:0000313" key="2">
    <source>
        <dbReference type="Proteomes" id="UP000290649"/>
    </source>
</evidence>
<dbReference type="GO" id="GO:0003677">
    <property type="term" value="F:DNA binding"/>
    <property type="evidence" value="ECO:0007669"/>
    <property type="project" value="InterPro"/>
</dbReference>
<dbReference type="RefSeq" id="WP_129080294.1">
    <property type="nucleotide sequence ID" value="NZ_QOUX01000047.1"/>
</dbReference>
<name>A0A4Q0VLJ6_9BACI</name>
<sequence length="90" mass="10355">MTVEEQKELFLKLLGESLQRKRSLTGKIQIDLVEDAINYKHYGKIEKGNVDARIWTLFCISEALDTSLPSILEEVIKEYKAILASKEDKQ</sequence>
<dbReference type="SUPFAM" id="SSF47413">
    <property type="entry name" value="lambda repressor-like DNA-binding domains"/>
    <property type="match status" value="1"/>
</dbReference>
<accession>A0A4Q0VLJ6</accession>
<organism evidence="1 2">
    <name type="scientific">Anaerobacillus alkaliphilus</name>
    <dbReference type="NCBI Taxonomy" id="1548597"/>
    <lineage>
        <taxon>Bacteria</taxon>
        <taxon>Bacillati</taxon>
        <taxon>Bacillota</taxon>
        <taxon>Bacilli</taxon>
        <taxon>Bacillales</taxon>
        <taxon>Bacillaceae</taxon>
        <taxon>Anaerobacillus</taxon>
    </lineage>
</organism>
<dbReference type="InterPro" id="IPR010982">
    <property type="entry name" value="Lambda_DNA-bd_dom_sf"/>
</dbReference>
<dbReference type="Proteomes" id="UP000290649">
    <property type="component" value="Unassembled WGS sequence"/>
</dbReference>
<proteinExistence type="predicted"/>
<dbReference type="Gene3D" id="1.10.260.40">
    <property type="entry name" value="lambda repressor-like DNA-binding domains"/>
    <property type="match status" value="1"/>
</dbReference>
<dbReference type="OrthoDB" id="2972079at2"/>
<protein>
    <recommendedName>
        <fullName evidence="3">XRE family transcriptional regulator</fullName>
    </recommendedName>
</protein>
<dbReference type="AlphaFoldDB" id="A0A4Q0VLJ6"/>
<keyword evidence="2" id="KW-1185">Reference proteome</keyword>
<evidence type="ECO:0000313" key="1">
    <source>
        <dbReference type="EMBL" id="RXI96317.1"/>
    </source>
</evidence>
<gene>
    <name evidence="1" type="ORF">DS745_21580</name>
</gene>